<keyword evidence="3" id="KW-1185">Reference proteome</keyword>
<accession>A0A9N8KUF3</accession>
<feature type="domain" description="Aminoglycoside phosphotransferase" evidence="1">
    <location>
        <begin position="56"/>
        <end position="222"/>
    </location>
</feature>
<protein>
    <recommendedName>
        <fullName evidence="1">Aminoglycoside phosphotransferase domain-containing protein</fullName>
    </recommendedName>
</protein>
<dbReference type="Pfam" id="PF01636">
    <property type="entry name" value="APH"/>
    <property type="match status" value="1"/>
</dbReference>
<dbReference type="InterPro" id="IPR011009">
    <property type="entry name" value="Kinase-like_dom_sf"/>
</dbReference>
<dbReference type="InterPro" id="IPR051678">
    <property type="entry name" value="AGP_Transferase"/>
</dbReference>
<evidence type="ECO:0000259" key="1">
    <source>
        <dbReference type="Pfam" id="PF01636"/>
    </source>
</evidence>
<organism evidence="2 3">
    <name type="scientific">Aureobasidium uvarum</name>
    <dbReference type="NCBI Taxonomy" id="2773716"/>
    <lineage>
        <taxon>Eukaryota</taxon>
        <taxon>Fungi</taxon>
        <taxon>Dikarya</taxon>
        <taxon>Ascomycota</taxon>
        <taxon>Pezizomycotina</taxon>
        <taxon>Dothideomycetes</taxon>
        <taxon>Dothideomycetidae</taxon>
        <taxon>Dothideales</taxon>
        <taxon>Saccotheciaceae</taxon>
        <taxon>Aureobasidium</taxon>
    </lineage>
</organism>
<evidence type="ECO:0000313" key="2">
    <source>
        <dbReference type="EMBL" id="CAD0114042.1"/>
    </source>
</evidence>
<dbReference type="OrthoDB" id="3250044at2759"/>
<name>A0A9N8KUF3_9PEZI</name>
<proteinExistence type="predicted"/>
<dbReference type="PANTHER" id="PTHR21310:SF39">
    <property type="entry name" value="AMINOGLYCOSIDE PHOSPHOTRANSFERASE DOMAIN-CONTAINING PROTEIN"/>
    <property type="match status" value="1"/>
</dbReference>
<comment type="caution">
    <text evidence="2">The sequence shown here is derived from an EMBL/GenBank/DDBJ whole genome shotgun (WGS) entry which is preliminary data.</text>
</comment>
<evidence type="ECO:0000313" key="3">
    <source>
        <dbReference type="Proteomes" id="UP000745764"/>
    </source>
</evidence>
<dbReference type="EMBL" id="CAINUL010000016">
    <property type="protein sequence ID" value="CAD0114042.1"/>
    <property type="molecule type" value="Genomic_DNA"/>
</dbReference>
<dbReference type="AlphaFoldDB" id="A0A9N8KUF3"/>
<dbReference type="InterPro" id="IPR002575">
    <property type="entry name" value="Aminoglycoside_PTrfase"/>
</dbReference>
<dbReference type="PANTHER" id="PTHR21310">
    <property type="entry name" value="AMINOGLYCOSIDE PHOSPHOTRANSFERASE-RELATED-RELATED"/>
    <property type="match status" value="1"/>
</dbReference>
<dbReference type="Gene3D" id="3.90.1200.10">
    <property type="match status" value="1"/>
</dbReference>
<dbReference type="SUPFAM" id="SSF56112">
    <property type="entry name" value="Protein kinase-like (PK-like)"/>
    <property type="match status" value="1"/>
</dbReference>
<dbReference type="Proteomes" id="UP000745764">
    <property type="component" value="Unassembled WGS sequence"/>
</dbReference>
<sequence>MDCKINVHYTCLDGDVPPMPSDAAIIKACNNAPKTLDTMTTSIVFSSAELVIKHLNVTFEECRNQIRAHELLDASIVVVPKVYRCFSRVDDGKMYLIMQRIRGEVRDRIEDCASVRRVADIVRHLQTHKSSIPGPLEGGISRGLFWENEHVDLRGEVGRLAEYIRRRLVGGQQGWGVGLGEFVLNHNDIAPRNLIWMTDGRICLIDWAHAGFYPKLLELVVLEFNTQEGNDLGFTLALSGELGPLSNEEEREVRSLNMAWFNSHRYRM</sequence>
<gene>
    <name evidence="2" type="ORF">AWRI4620_LOCUS8297</name>
</gene>
<reference evidence="2" key="1">
    <citation type="submission" date="2020-06" db="EMBL/GenBank/DDBJ databases">
        <authorList>
            <person name="Onetto C."/>
        </authorList>
    </citation>
    <scope>NUCLEOTIDE SEQUENCE</scope>
</reference>